<organism evidence="11">
    <name type="scientific">Molluscum contagiosum virus subtype 2</name>
    <name type="common">MOCV</name>
    <name type="synonym">MCVII</name>
    <dbReference type="NCBI Taxonomy" id="10281"/>
    <lineage>
        <taxon>Viruses</taxon>
        <taxon>Varidnaviria</taxon>
        <taxon>Bamfordvirae</taxon>
        <taxon>Nucleocytoviricota</taxon>
        <taxon>Pokkesviricetes</taxon>
        <taxon>Chitovirales</taxon>
        <taxon>Poxviridae</taxon>
        <taxon>Chordopoxvirinae</taxon>
        <taxon>Molluscipoxvirus</taxon>
        <taxon>Molluscipoxvirus molluscum</taxon>
        <taxon>Molluscum contagiosum virus</taxon>
    </lineage>
</organism>
<dbReference type="Pfam" id="PF05503">
    <property type="entry name" value="Pox_G7"/>
    <property type="match status" value="1"/>
</dbReference>
<dbReference type="EMBL" id="MH320556">
    <property type="protein sequence ID" value="AYO89088.1"/>
    <property type="molecule type" value="Genomic_DNA"/>
</dbReference>
<dbReference type="EMBL" id="MH320551">
    <property type="protein sequence ID" value="AYO88210.1"/>
    <property type="molecule type" value="Genomic_DNA"/>
</dbReference>
<evidence type="ECO:0000313" key="14">
    <source>
        <dbReference type="EMBL" id="AYO88040.1"/>
    </source>
</evidence>
<comment type="subunit">
    <text evidence="4">Part of a complex composed of A30, G7, F10 kinase, A15, D2, D3, and J1.</text>
</comment>
<reference evidence="12" key="2">
    <citation type="journal article" date="2018" name="Viruses">
        <title>New Insights into the Evolutionary and Genomic Landscape of Molluscum Contagiosum Virus (MCV) based on Nine MCV1 and Six MCV2 Complete Genome Sequences.</title>
        <authorList>
            <person name="Zorec T."/>
            <person name="Kutnjak D."/>
            <person name="Hosnjak L."/>
            <person name="Kusar B."/>
            <person name="Trcko K."/>
            <person name="Kocjan B."/>
            <person name="Li Y."/>
            <person name="Krizmaric M."/>
            <person name="Miljkovic J."/>
            <person name="Ravnikar M."/>
            <person name="Poljak M."/>
        </authorList>
    </citation>
    <scope>NUCLEOTIDE SEQUENCE [LARGE SCALE GENOMIC DNA]</scope>
    <source>
        <strain evidence="12">MCV2_MB98</strain>
        <strain evidence="13">MCV2_MC313</strain>
        <strain evidence="14">MCV2_MC316</strain>
        <strain evidence="15">MCV2_MC332</strain>
        <strain evidence="16">MCV2_MC515</strain>
    </source>
</reference>
<evidence type="ECO:0000256" key="10">
    <source>
        <dbReference type="SAM" id="Phobius"/>
    </source>
</evidence>
<keyword evidence="10" id="KW-1133">Transmembrane helix</keyword>
<dbReference type="InterPro" id="IPR008787">
    <property type="entry name" value="Poxvirus_G7"/>
</dbReference>
<gene>
    <name evidence="11" type="primary">MC065L</name>
</gene>
<keyword evidence="10" id="KW-0812">Transmembrane</keyword>
<evidence type="ECO:0000256" key="8">
    <source>
        <dbReference type="ARBA" id="ARBA00023200"/>
    </source>
</evidence>
<evidence type="ECO:0000313" key="15">
    <source>
        <dbReference type="EMBL" id="AYO88210.1"/>
    </source>
</evidence>
<dbReference type="EMBL" id="MH320550">
    <property type="protein sequence ID" value="AYO88040.1"/>
    <property type="molecule type" value="Genomic_DNA"/>
</dbReference>
<protein>
    <recommendedName>
        <fullName evidence="5">Assembly protein G7</fullName>
    </recommendedName>
</protein>
<dbReference type="GO" id="GO:0030430">
    <property type="term" value="C:host cell cytoplasm"/>
    <property type="evidence" value="ECO:0007669"/>
    <property type="project" value="UniProtKB-SubCell"/>
</dbReference>
<dbReference type="Proteomes" id="UP000320816">
    <property type="component" value="Segment"/>
</dbReference>
<proteinExistence type="inferred from homology"/>
<keyword evidence="8" id="KW-1035">Host cytoplasm</keyword>
<organismHost>
    <name type="scientific">Homo sapiens</name>
    <name type="common">Human</name>
    <dbReference type="NCBI Taxonomy" id="9606"/>
</organismHost>
<evidence type="ECO:0000256" key="7">
    <source>
        <dbReference type="ARBA" id="ARBA00022844"/>
    </source>
</evidence>
<evidence type="ECO:0000256" key="5">
    <source>
        <dbReference type="ARBA" id="ARBA00019431"/>
    </source>
</evidence>
<dbReference type="EMBL" id="MH320548">
    <property type="protein sequence ID" value="AYO87700.1"/>
    <property type="molecule type" value="Genomic_DNA"/>
</dbReference>
<dbReference type="Proteomes" id="UP000320664">
    <property type="component" value="Segment"/>
</dbReference>
<accession>A0A1S7DLR1</accession>
<evidence type="ECO:0000256" key="9">
    <source>
        <dbReference type="ARBA" id="ARBA00025443"/>
    </source>
</evidence>
<evidence type="ECO:0000313" key="16">
    <source>
        <dbReference type="EMBL" id="AYO89088.1"/>
    </source>
</evidence>
<comment type="subcellular location">
    <subcellularLocation>
        <location evidence="1">Host cytoplasm</location>
    </subcellularLocation>
    <subcellularLocation>
        <location evidence="2">Virion</location>
    </subcellularLocation>
</comment>
<dbReference type="EMBL" id="MH320549">
    <property type="protein sequence ID" value="AYO87870.1"/>
    <property type="molecule type" value="Genomic_DNA"/>
</dbReference>
<evidence type="ECO:0000256" key="3">
    <source>
        <dbReference type="ARBA" id="ARBA00009079"/>
    </source>
</evidence>
<dbReference type="Proteomes" id="UP000317891">
    <property type="component" value="Segment"/>
</dbReference>
<dbReference type="EMBL" id="KY040274">
    <property type="protein sequence ID" value="AQY16638.1"/>
    <property type="molecule type" value="Genomic_DNA"/>
</dbReference>
<comment type="similarity">
    <text evidence="3">Belongs to the chordopoxvirinae G7 family.</text>
</comment>
<evidence type="ECO:0000256" key="2">
    <source>
        <dbReference type="ARBA" id="ARBA00004328"/>
    </source>
</evidence>
<evidence type="ECO:0000256" key="1">
    <source>
        <dbReference type="ARBA" id="ARBA00004192"/>
    </source>
</evidence>
<evidence type="ECO:0000256" key="6">
    <source>
        <dbReference type="ARBA" id="ARBA00022553"/>
    </source>
</evidence>
<keyword evidence="7" id="KW-0946">Virion</keyword>
<sequence length="402" mass="43113">MTEPRQSELFNIVARALACAVLRDVVKDVAYVAGKARHLCYCGSAARRDAAVNSIYAKCESELALNSPEQLRAVLARLRRYAPYVHDTGEFWRLHDSLRRFTHCSSFFAVCMPTVVASMATLLTLVLANQLLLAAEIVEEVEGYLFDGGKPLARELADLLDMKYGLVNLVQYKILPMVLGARDECAGASASAAGLTAEVEQLLELPVRAGAVEEVYRHLLRRGVPAANNYAEYVAGLKISELVERAAPGNCTGMGEEVGSGAGTGVSTGNGADSKAVVSASSQAPVRAPAGALAAALRRVAAAATQEDRQLLESAQRYSRGHVLDGAVTSPLSGEEQNLIPLSMSDIQKFMILDYLYTIRVLANCVKQKNARARCKKGPGVTLTINSPFKMITVPGKEVTRG</sequence>
<evidence type="ECO:0000313" key="12">
    <source>
        <dbReference type="EMBL" id="AYO87700.1"/>
    </source>
</evidence>
<keyword evidence="6" id="KW-0597">Phosphoprotein</keyword>
<evidence type="ECO:0000256" key="4">
    <source>
        <dbReference type="ARBA" id="ARBA00011362"/>
    </source>
</evidence>
<dbReference type="GO" id="GO:0044423">
    <property type="term" value="C:virion component"/>
    <property type="evidence" value="ECO:0007669"/>
    <property type="project" value="UniProtKB-KW"/>
</dbReference>
<evidence type="ECO:0000313" key="11">
    <source>
        <dbReference type="EMBL" id="AQY16638.1"/>
    </source>
</evidence>
<keyword evidence="10" id="KW-0472">Membrane</keyword>
<evidence type="ECO:0000313" key="13">
    <source>
        <dbReference type="EMBL" id="AYO87870.1"/>
    </source>
</evidence>
<dbReference type="Proteomes" id="UP000315637">
    <property type="component" value="Segment"/>
</dbReference>
<dbReference type="Proteomes" id="UP000317568">
    <property type="component" value="Genome"/>
</dbReference>
<comment type="function">
    <text evidence="9">Late protein which is a part of a large complex required for early virion morphogenesis. This complex participates in the formation of virosomes and the incorporation of virosomal contents into nascent immature virions.</text>
</comment>
<dbReference type="Proteomes" id="UP000319755">
    <property type="component" value="Genome"/>
</dbReference>
<name>A0A1S7DLR1_MCV2</name>
<reference evidence="12" key="3">
    <citation type="submission" date="2018-05" db="EMBL/GenBank/DDBJ databases">
        <authorList>
            <person name="Zorec T.M."/>
            <person name="Hosnjak L."/>
            <person name="Kutnjak D."/>
            <person name="Kusar B."/>
            <person name="Trcko K."/>
            <person name="Kocjan B.J."/>
            <person name="Li Y."/>
            <person name="Krizmaric M."/>
            <person name="Miljkovic J."/>
            <person name="Ravnikar M."/>
            <person name="Poljak M."/>
        </authorList>
    </citation>
    <scope>NUCLEOTIDE SEQUENCE</scope>
    <source>
        <strain evidence="12">MCV2_MB98</strain>
        <strain evidence="13">MCV2_MC313</strain>
        <strain evidence="14">MCV2_MC316</strain>
        <strain evidence="15">MCV2_MC332</strain>
        <strain evidence="16">MCV2_MC515</strain>
    </source>
</reference>
<reference evidence="11" key="1">
    <citation type="journal article" date="2017" name="J. Gen. Virol.">
        <title>Recombination events and variability among full-length genomes of co-circulating molluscum contagiosum virus subtypes 1 and 2.</title>
        <authorList>
            <person name="Lopez-Bueno A."/>
            <person name="Parras-Molto M."/>
            <person name="Lopez-Barrantes O."/>
            <person name="Belda S."/>
            <person name="Alejo A."/>
        </authorList>
    </citation>
    <scope>NUCLEOTIDE SEQUENCE</scope>
    <source>
        <strain evidence="11">Madrid 2016_1</strain>
    </source>
</reference>
<feature type="transmembrane region" description="Helical" evidence="10">
    <location>
        <begin position="107"/>
        <end position="128"/>
    </location>
</feature>